<dbReference type="Gene3D" id="3.40.50.1010">
    <property type="entry name" value="5'-nuclease"/>
    <property type="match status" value="1"/>
</dbReference>
<dbReference type="SMART" id="SM00530">
    <property type="entry name" value="HTH_XRE"/>
    <property type="match status" value="1"/>
</dbReference>
<name>A0A1M5RC32_9CLOT</name>
<sequence length="321" mass="36319">MVDFFLKTRQEMIQALQISLRAVRQLLGLSAQELGELIGITRQTINNLELGKSQMSPTQYIALCAVIDNYISEKPELLTVIKAVLNVSVGNTDGQIVSNVHNSSFLKKWFFCFPNDHNDFIENIEGSGEKHTKFLSMLAQNYKIFVDWTFLVMPNANSALDGILSELLAANNSIIVPLRVVEYLQQQILSSKPEEAHIAKTAIATINKYLKQGVVQIRGEREDSNVYSTFISVFAKYKSSYRLCLLTQDENLAKDIQAMNEKQEMVGFPIMTGFLSDDSTIKTYSENLKPSLLVEKYDMKMDVNTVQFDMEKVAKGWDTIE</sequence>
<evidence type="ECO:0000313" key="2">
    <source>
        <dbReference type="EMBL" id="SHH23821.1"/>
    </source>
</evidence>
<dbReference type="Proteomes" id="UP000184447">
    <property type="component" value="Unassembled WGS sequence"/>
</dbReference>
<keyword evidence="3" id="KW-1185">Reference proteome</keyword>
<evidence type="ECO:0000313" key="3">
    <source>
        <dbReference type="Proteomes" id="UP000184447"/>
    </source>
</evidence>
<protein>
    <submittedName>
        <fullName evidence="2">DNA-binding transcriptional regulator, XRE-family HTH domain</fullName>
    </submittedName>
</protein>
<dbReference type="PROSITE" id="PS50943">
    <property type="entry name" value="HTH_CROC1"/>
    <property type="match status" value="1"/>
</dbReference>
<keyword evidence="2" id="KW-0238">DNA-binding</keyword>
<dbReference type="Pfam" id="PF01381">
    <property type="entry name" value="HTH_3"/>
    <property type="match status" value="1"/>
</dbReference>
<dbReference type="RefSeq" id="WP_073336571.1">
    <property type="nucleotide sequence ID" value="NZ_FQXM01000003.1"/>
</dbReference>
<proteinExistence type="predicted"/>
<dbReference type="Gene3D" id="1.10.260.40">
    <property type="entry name" value="lambda repressor-like DNA-binding domains"/>
    <property type="match status" value="1"/>
</dbReference>
<dbReference type="InterPro" id="IPR001387">
    <property type="entry name" value="Cro/C1-type_HTH"/>
</dbReference>
<organism evidence="2 3">
    <name type="scientific">Clostridium grantii DSM 8605</name>
    <dbReference type="NCBI Taxonomy" id="1121316"/>
    <lineage>
        <taxon>Bacteria</taxon>
        <taxon>Bacillati</taxon>
        <taxon>Bacillota</taxon>
        <taxon>Clostridia</taxon>
        <taxon>Eubacteriales</taxon>
        <taxon>Clostridiaceae</taxon>
        <taxon>Clostridium</taxon>
    </lineage>
</organism>
<dbReference type="InterPro" id="IPR010982">
    <property type="entry name" value="Lambda_DNA-bd_dom_sf"/>
</dbReference>
<reference evidence="2 3" key="1">
    <citation type="submission" date="2016-11" db="EMBL/GenBank/DDBJ databases">
        <authorList>
            <person name="Jaros S."/>
            <person name="Januszkiewicz K."/>
            <person name="Wedrychowicz H."/>
        </authorList>
    </citation>
    <scope>NUCLEOTIDE SEQUENCE [LARGE SCALE GENOMIC DNA]</scope>
    <source>
        <strain evidence="2 3">DSM 8605</strain>
    </source>
</reference>
<dbReference type="STRING" id="1121316.SAMN02745207_00446"/>
<evidence type="ECO:0000259" key="1">
    <source>
        <dbReference type="PROSITE" id="PS50943"/>
    </source>
</evidence>
<dbReference type="SUPFAM" id="SSF47413">
    <property type="entry name" value="lambda repressor-like DNA-binding domains"/>
    <property type="match status" value="1"/>
</dbReference>
<dbReference type="EMBL" id="FQXM01000003">
    <property type="protein sequence ID" value="SHH23821.1"/>
    <property type="molecule type" value="Genomic_DNA"/>
</dbReference>
<dbReference type="GO" id="GO:0003677">
    <property type="term" value="F:DNA binding"/>
    <property type="evidence" value="ECO:0007669"/>
    <property type="project" value="UniProtKB-KW"/>
</dbReference>
<accession>A0A1M5RC32</accession>
<dbReference type="OrthoDB" id="48775at2"/>
<dbReference type="AlphaFoldDB" id="A0A1M5RC32"/>
<gene>
    <name evidence="2" type="ORF">SAMN02745207_00446</name>
</gene>
<dbReference type="CDD" id="cd00093">
    <property type="entry name" value="HTH_XRE"/>
    <property type="match status" value="1"/>
</dbReference>
<feature type="domain" description="HTH cro/C1-type" evidence="1">
    <location>
        <begin position="20"/>
        <end position="74"/>
    </location>
</feature>